<proteinExistence type="predicted"/>
<evidence type="ECO:0000256" key="1">
    <source>
        <dbReference type="SAM" id="Coils"/>
    </source>
</evidence>
<feature type="coiled-coil region" evidence="1">
    <location>
        <begin position="81"/>
        <end position="145"/>
    </location>
</feature>
<reference evidence="2" key="1">
    <citation type="submission" date="2013-11" db="EMBL/GenBank/DDBJ databases">
        <title>Comparative genomics of Ignicoccus.</title>
        <authorList>
            <person name="Podar M."/>
        </authorList>
    </citation>
    <scope>NUCLEOTIDE SEQUENCE</scope>
    <source>
        <strain evidence="2">DSM 13166</strain>
    </source>
</reference>
<gene>
    <name evidence="2" type="ORF">IPA_03565</name>
</gene>
<organism evidence="2 3">
    <name type="scientific">Ignicoccus pacificus DSM 13166</name>
    <dbReference type="NCBI Taxonomy" id="940294"/>
    <lineage>
        <taxon>Archaea</taxon>
        <taxon>Thermoproteota</taxon>
        <taxon>Thermoprotei</taxon>
        <taxon>Desulfurococcales</taxon>
        <taxon>Desulfurococcaceae</taxon>
        <taxon>Ignicoccus</taxon>
    </lineage>
</organism>
<evidence type="ECO:0000313" key="2">
    <source>
        <dbReference type="EMBL" id="UXD22327.1"/>
    </source>
</evidence>
<name>A0A977KAY7_9CREN</name>
<keyword evidence="1" id="KW-0175">Coiled coil</keyword>
<dbReference type="KEGG" id="ipc:IPA_03565"/>
<accession>A0A977KAY7</accession>
<dbReference type="AlphaFoldDB" id="A0A977KAY7"/>
<sequence length="233" mass="26894">MIYHHFFIPYEASVKSVNVEALNLSGSFPNLYNPRRVEGKRWRMIRDTFSYCNELSMECGTATTLLELASRVSICPYSREIREVTRKAEELIERLLTLNEDLNKAMKKGRSDLFLDMLSLIQNNITSLNKELNELLKKLDQSCKKDGRCCVAEELIEKAIKNLDSCLEKTKESISKMRNIMGLCESCLYFSELTGLCIKMRVKVTDSVPPCRGMYFKPIKEEREEVKQISVHA</sequence>
<dbReference type="EMBL" id="CP006868">
    <property type="protein sequence ID" value="UXD22327.1"/>
    <property type="molecule type" value="Genomic_DNA"/>
</dbReference>
<keyword evidence="3" id="KW-1185">Reference proteome</keyword>
<protein>
    <submittedName>
        <fullName evidence="2">Uncharacterized protein</fullName>
    </submittedName>
</protein>
<dbReference type="Proteomes" id="UP001063698">
    <property type="component" value="Chromosome"/>
</dbReference>
<evidence type="ECO:0000313" key="3">
    <source>
        <dbReference type="Proteomes" id="UP001063698"/>
    </source>
</evidence>